<feature type="compositionally biased region" description="Polar residues" evidence="1">
    <location>
        <begin position="41"/>
        <end position="50"/>
    </location>
</feature>
<evidence type="ECO:0000313" key="2">
    <source>
        <dbReference type="EMBL" id="QHG08729.1"/>
    </source>
</evidence>
<feature type="compositionally biased region" description="Low complexity" evidence="1">
    <location>
        <begin position="80"/>
        <end position="93"/>
    </location>
</feature>
<feature type="region of interest" description="Disordered" evidence="1">
    <location>
        <begin position="79"/>
        <end position="102"/>
    </location>
</feature>
<gene>
    <name evidence="2" type="ORF">GSF12_01710</name>
</gene>
<evidence type="ECO:0000256" key="1">
    <source>
        <dbReference type="SAM" id="MobiDB-lite"/>
    </source>
</evidence>
<feature type="region of interest" description="Disordered" evidence="1">
    <location>
        <begin position="1"/>
        <end position="50"/>
    </location>
</feature>
<dbReference type="AlphaFoldDB" id="A0A6P1K9P8"/>
<proteinExistence type="predicted"/>
<feature type="compositionally biased region" description="Low complexity" evidence="1">
    <location>
        <begin position="24"/>
        <end position="36"/>
    </location>
</feature>
<sequence>MKLIARKPLFLPRQNRSEHPINVTQKGATQKGTTQKDVTQKGASQNKPTWPNNLGWGWVILALTLTGCDKVKQIASQRNASVTASTTASTTAANPSINPNSQPTPVVYPINDWQQQTLANKVSIHDTEAMTLLLGQPITIDTQNLDYRSNVASKYSFAKTGEPYFDLLDSPMYIELQWYYASAHDNASVKNTSIQHAKTAFQLTQNWFGQDGSDIVAHMVQGQPIKNASYHGILVELARCDNYHCDLVVRKPTVIAKTAKKSG</sequence>
<protein>
    <submittedName>
        <fullName evidence="2">Uncharacterized protein</fullName>
    </submittedName>
</protein>
<name>A0A6P1K9P8_FAUOS</name>
<organism evidence="2">
    <name type="scientific">Faucicola osloensis</name>
    <name type="common">Moraxella osloensis</name>
    <dbReference type="NCBI Taxonomy" id="34062"/>
    <lineage>
        <taxon>Bacteria</taxon>
        <taxon>Pseudomonadati</taxon>
        <taxon>Pseudomonadota</taxon>
        <taxon>Gammaproteobacteria</taxon>
        <taxon>Moraxellales</taxon>
        <taxon>Moraxellaceae</taxon>
        <taxon>Faucicola</taxon>
    </lineage>
</organism>
<reference evidence="2" key="1">
    <citation type="journal article" date="2020" name="Microbiol. Resour. Announc.">
        <title>Complete Genome Sequence of Moraxella osloensis Strain YV1, Isolated from an Australian Wastewater Treatment Plant.</title>
        <authorList>
            <person name="Batinovic S."/>
            <person name="Rice D.T.F."/>
            <person name="Seviour R.J."/>
            <person name="Petrovski S."/>
        </authorList>
    </citation>
    <scope>NUCLEOTIDE SEQUENCE</scope>
    <source>
        <strain evidence="2">YV1</strain>
    </source>
</reference>
<dbReference type="EMBL" id="CP047226">
    <property type="protein sequence ID" value="QHG08729.1"/>
    <property type="molecule type" value="Genomic_DNA"/>
</dbReference>
<accession>A0A6P1K9P8</accession>